<comment type="caution">
    <text evidence="1">The sequence shown here is derived from an EMBL/GenBank/DDBJ whole genome shotgun (WGS) entry which is preliminary data.</text>
</comment>
<protein>
    <recommendedName>
        <fullName evidence="3">PiggyBac transposable element-derived protein domain-containing protein</fullName>
    </recommendedName>
</protein>
<dbReference type="Proteomes" id="UP001458880">
    <property type="component" value="Unassembled WGS sequence"/>
</dbReference>
<dbReference type="AlphaFoldDB" id="A0AAW1I914"/>
<reference evidence="1 2" key="1">
    <citation type="journal article" date="2024" name="BMC Genomics">
        <title>De novo assembly and annotation of Popillia japonica's genome with initial clues to its potential as an invasive pest.</title>
        <authorList>
            <person name="Cucini C."/>
            <person name="Boschi S."/>
            <person name="Funari R."/>
            <person name="Cardaioli E."/>
            <person name="Iannotti N."/>
            <person name="Marturano G."/>
            <person name="Paoli F."/>
            <person name="Bruttini M."/>
            <person name="Carapelli A."/>
            <person name="Frati F."/>
            <person name="Nardi F."/>
        </authorList>
    </citation>
    <scope>NUCLEOTIDE SEQUENCE [LARGE SCALE GENOMIC DNA]</scope>
    <source>
        <strain evidence="1">DMR45628</strain>
    </source>
</reference>
<evidence type="ECO:0000313" key="1">
    <source>
        <dbReference type="EMBL" id="KAK9685827.1"/>
    </source>
</evidence>
<evidence type="ECO:0000313" key="2">
    <source>
        <dbReference type="Proteomes" id="UP001458880"/>
    </source>
</evidence>
<dbReference type="EMBL" id="JASPKY010000746">
    <property type="protein sequence ID" value="KAK9685827.1"/>
    <property type="molecule type" value="Genomic_DNA"/>
</dbReference>
<name>A0AAW1I914_POPJA</name>
<gene>
    <name evidence="1" type="ORF">QE152_g37649</name>
</gene>
<evidence type="ECO:0008006" key="3">
    <source>
        <dbReference type="Google" id="ProtNLM"/>
    </source>
</evidence>
<keyword evidence="2" id="KW-1185">Reference proteome</keyword>
<organism evidence="1 2">
    <name type="scientific">Popillia japonica</name>
    <name type="common">Japanese beetle</name>
    <dbReference type="NCBI Taxonomy" id="7064"/>
    <lineage>
        <taxon>Eukaryota</taxon>
        <taxon>Metazoa</taxon>
        <taxon>Ecdysozoa</taxon>
        <taxon>Arthropoda</taxon>
        <taxon>Hexapoda</taxon>
        <taxon>Insecta</taxon>
        <taxon>Pterygota</taxon>
        <taxon>Neoptera</taxon>
        <taxon>Endopterygota</taxon>
        <taxon>Coleoptera</taxon>
        <taxon>Polyphaga</taxon>
        <taxon>Scarabaeiformia</taxon>
        <taxon>Scarabaeidae</taxon>
        <taxon>Rutelinae</taxon>
        <taxon>Popillia</taxon>
    </lineage>
</organism>
<sequence length="99" mass="11181">MKSAQEHILSLFASDATGRHNRNMTMCSYVPRKNRAAVLLLTMHYYQDIDKETDKPDMIVDYNNTIGSVDTLDSTLTNLCKLVSVQTHLQVAYGIFLPS</sequence>
<proteinExistence type="predicted"/>
<accession>A0AAW1I914</accession>